<comment type="caution">
    <text evidence="2">The sequence shown here is derived from an EMBL/GenBank/DDBJ whole genome shotgun (WGS) entry which is preliminary data.</text>
</comment>
<sequence length="147" mass="16224">MNGIAQIIVRTILLAGIVLADPPRLTSMSGTSLFSPLAPPTVLREGCPRKEDIHPCECLEIPKPDSASEEGSIETVAFCKTIRNTQVLQNAMKGMQGHIIDFMVLDSCKLPPFPNGLFFNVGIKWMEILNSTVQLKQNFFECASNCW</sequence>
<gene>
    <name evidence="2" type="primary">NCL1_36651</name>
    <name evidence="2" type="ORF">TNCT_150111</name>
</gene>
<evidence type="ECO:0000313" key="2">
    <source>
        <dbReference type="EMBL" id="GFQ92868.1"/>
    </source>
</evidence>
<dbReference type="EMBL" id="BMAO01033933">
    <property type="protein sequence ID" value="GFQ92868.1"/>
    <property type="molecule type" value="Genomic_DNA"/>
</dbReference>
<accession>A0A8X6L3X9</accession>
<dbReference type="Proteomes" id="UP000887116">
    <property type="component" value="Unassembled WGS sequence"/>
</dbReference>
<organism evidence="2 3">
    <name type="scientific">Trichonephila clavata</name>
    <name type="common">Joro spider</name>
    <name type="synonym">Nephila clavata</name>
    <dbReference type="NCBI Taxonomy" id="2740835"/>
    <lineage>
        <taxon>Eukaryota</taxon>
        <taxon>Metazoa</taxon>
        <taxon>Ecdysozoa</taxon>
        <taxon>Arthropoda</taxon>
        <taxon>Chelicerata</taxon>
        <taxon>Arachnida</taxon>
        <taxon>Araneae</taxon>
        <taxon>Araneomorphae</taxon>
        <taxon>Entelegynae</taxon>
        <taxon>Araneoidea</taxon>
        <taxon>Nephilidae</taxon>
        <taxon>Trichonephila</taxon>
    </lineage>
</organism>
<feature type="signal peptide" evidence="1">
    <location>
        <begin position="1"/>
        <end position="20"/>
    </location>
</feature>
<reference evidence="2" key="1">
    <citation type="submission" date="2020-07" db="EMBL/GenBank/DDBJ databases">
        <title>Multicomponent nature underlies the extraordinary mechanical properties of spider dragline silk.</title>
        <authorList>
            <person name="Kono N."/>
            <person name="Nakamura H."/>
            <person name="Mori M."/>
            <person name="Yoshida Y."/>
            <person name="Ohtoshi R."/>
            <person name="Malay A.D."/>
            <person name="Moran D.A.P."/>
            <person name="Tomita M."/>
            <person name="Numata K."/>
            <person name="Arakawa K."/>
        </authorList>
    </citation>
    <scope>NUCLEOTIDE SEQUENCE</scope>
</reference>
<protein>
    <submittedName>
        <fullName evidence="2">Uncharacterized protein</fullName>
    </submittedName>
</protein>
<keyword evidence="3" id="KW-1185">Reference proteome</keyword>
<evidence type="ECO:0000256" key="1">
    <source>
        <dbReference type="SAM" id="SignalP"/>
    </source>
</evidence>
<feature type="chain" id="PRO_5036479971" evidence="1">
    <location>
        <begin position="21"/>
        <end position="147"/>
    </location>
</feature>
<name>A0A8X6L3X9_TRICU</name>
<proteinExistence type="predicted"/>
<evidence type="ECO:0000313" key="3">
    <source>
        <dbReference type="Proteomes" id="UP000887116"/>
    </source>
</evidence>
<keyword evidence="1" id="KW-0732">Signal</keyword>
<dbReference type="OrthoDB" id="6407496at2759"/>
<dbReference type="AlphaFoldDB" id="A0A8X6L3X9"/>